<name>A0ABP8W4Q5_9MICO</name>
<dbReference type="PROSITE" id="PS00211">
    <property type="entry name" value="ABC_TRANSPORTER_1"/>
    <property type="match status" value="1"/>
</dbReference>
<feature type="domain" description="ABC transporter" evidence="8">
    <location>
        <begin position="16"/>
        <end position="268"/>
    </location>
</feature>
<dbReference type="NCBIfam" id="TIGR01727">
    <property type="entry name" value="oligo_HPY"/>
    <property type="match status" value="1"/>
</dbReference>
<dbReference type="InterPro" id="IPR003593">
    <property type="entry name" value="AAA+_ATPase"/>
</dbReference>
<dbReference type="InterPro" id="IPR050388">
    <property type="entry name" value="ABC_Ni/Peptide_Import"/>
</dbReference>
<proteinExistence type="inferred from homology"/>
<dbReference type="SMART" id="SM00382">
    <property type="entry name" value="AAA"/>
    <property type="match status" value="1"/>
</dbReference>
<dbReference type="PROSITE" id="PS50893">
    <property type="entry name" value="ABC_TRANSPORTER_2"/>
    <property type="match status" value="1"/>
</dbReference>
<keyword evidence="6" id="KW-0067">ATP-binding</keyword>
<dbReference type="EMBL" id="BAABLM010000005">
    <property type="protein sequence ID" value="GAA4680419.1"/>
    <property type="molecule type" value="Genomic_DNA"/>
</dbReference>
<evidence type="ECO:0000313" key="10">
    <source>
        <dbReference type="Proteomes" id="UP001501295"/>
    </source>
</evidence>
<evidence type="ECO:0000256" key="2">
    <source>
        <dbReference type="ARBA" id="ARBA00005417"/>
    </source>
</evidence>
<sequence>MDSIDTSAPPEPLLEVHGLTVEFRTRRGVVRAVDDVSFSVQPGERLAIVGESGSGKSTACLAIGGFLPPYAEVTAESMRLDEVDLLARKTSRIPLGTPHLGLVFQDAMTSLDPVWTVGSQLLAALKGKSLRAGVKESKGEALAEARDWLHRVGLTDTERVMKARPDALSGGMRQRVMIALALCGGPELLIADEPTSALDASTSHEVMDLMVEMTETLGAALIIVSHDLKLCQEYTSRMVVMYGGKAVEQAPSIDLDTTARHPYTSALLGCVPTLAKRNVDLLPIIPVNVPRESASVHGQCVFRDRCEFAVAACAVAPPLVDVADRHEAACWVTAGPTDADSRIPETVGSH</sequence>
<dbReference type="Proteomes" id="UP001501295">
    <property type="component" value="Unassembled WGS sequence"/>
</dbReference>
<comment type="subcellular location">
    <subcellularLocation>
        <location evidence="1">Cell membrane</location>
        <topology evidence="1">Peripheral membrane protein</topology>
    </subcellularLocation>
</comment>
<dbReference type="Pfam" id="PF08352">
    <property type="entry name" value="oligo_HPY"/>
    <property type="match status" value="1"/>
</dbReference>
<keyword evidence="4" id="KW-1003">Cell membrane</keyword>
<dbReference type="Pfam" id="PF00005">
    <property type="entry name" value="ABC_tran"/>
    <property type="match status" value="1"/>
</dbReference>
<keyword evidence="3" id="KW-0813">Transport</keyword>
<dbReference type="InterPro" id="IPR027417">
    <property type="entry name" value="P-loop_NTPase"/>
</dbReference>
<keyword evidence="10" id="KW-1185">Reference proteome</keyword>
<organism evidence="9 10">
    <name type="scientific">Frondihabitans cladoniiphilus</name>
    <dbReference type="NCBI Taxonomy" id="715785"/>
    <lineage>
        <taxon>Bacteria</taxon>
        <taxon>Bacillati</taxon>
        <taxon>Actinomycetota</taxon>
        <taxon>Actinomycetes</taxon>
        <taxon>Micrococcales</taxon>
        <taxon>Microbacteriaceae</taxon>
        <taxon>Frondihabitans</taxon>
    </lineage>
</organism>
<keyword evidence="7" id="KW-0472">Membrane</keyword>
<evidence type="ECO:0000256" key="3">
    <source>
        <dbReference type="ARBA" id="ARBA00022448"/>
    </source>
</evidence>
<comment type="caution">
    <text evidence="9">The sequence shown here is derived from an EMBL/GenBank/DDBJ whole genome shotgun (WGS) entry which is preliminary data.</text>
</comment>
<dbReference type="PANTHER" id="PTHR43297:SF2">
    <property type="entry name" value="DIPEPTIDE TRANSPORT ATP-BINDING PROTEIN DPPD"/>
    <property type="match status" value="1"/>
</dbReference>
<evidence type="ECO:0000256" key="5">
    <source>
        <dbReference type="ARBA" id="ARBA00022741"/>
    </source>
</evidence>
<keyword evidence="5" id="KW-0547">Nucleotide-binding</keyword>
<dbReference type="InterPro" id="IPR003439">
    <property type="entry name" value="ABC_transporter-like_ATP-bd"/>
</dbReference>
<dbReference type="RefSeq" id="WP_345376437.1">
    <property type="nucleotide sequence ID" value="NZ_BAABLM010000005.1"/>
</dbReference>
<dbReference type="CDD" id="cd03257">
    <property type="entry name" value="ABC_NikE_OppD_transporters"/>
    <property type="match status" value="1"/>
</dbReference>
<comment type="similarity">
    <text evidence="2">Belongs to the ABC transporter superfamily.</text>
</comment>
<dbReference type="Gene3D" id="3.40.50.300">
    <property type="entry name" value="P-loop containing nucleotide triphosphate hydrolases"/>
    <property type="match status" value="1"/>
</dbReference>
<dbReference type="PANTHER" id="PTHR43297">
    <property type="entry name" value="OLIGOPEPTIDE TRANSPORT ATP-BINDING PROTEIN APPD"/>
    <property type="match status" value="1"/>
</dbReference>
<accession>A0ABP8W4Q5</accession>
<gene>
    <name evidence="9" type="ORF">GCM10025780_27110</name>
</gene>
<evidence type="ECO:0000256" key="7">
    <source>
        <dbReference type="ARBA" id="ARBA00023136"/>
    </source>
</evidence>
<dbReference type="InterPro" id="IPR013563">
    <property type="entry name" value="Oligopep_ABC_C"/>
</dbReference>
<evidence type="ECO:0000313" key="9">
    <source>
        <dbReference type="EMBL" id="GAA4680419.1"/>
    </source>
</evidence>
<reference evidence="10" key="1">
    <citation type="journal article" date="2019" name="Int. J. Syst. Evol. Microbiol.">
        <title>The Global Catalogue of Microorganisms (GCM) 10K type strain sequencing project: providing services to taxonomists for standard genome sequencing and annotation.</title>
        <authorList>
            <consortium name="The Broad Institute Genomics Platform"/>
            <consortium name="The Broad Institute Genome Sequencing Center for Infectious Disease"/>
            <person name="Wu L."/>
            <person name="Ma J."/>
        </authorList>
    </citation>
    <scope>NUCLEOTIDE SEQUENCE [LARGE SCALE GENOMIC DNA]</scope>
    <source>
        <strain evidence="10">JCM 18956</strain>
    </source>
</reference>
<evidence type="ECO:0000256" key="4">
    <source>
        <dbReference type="ARBA" id="ARBA00022475"/>
    </source>
</evidence>
<evidence type="ECO:0000256" key="1">
    <source>
        <dbReference type="ARBA" id="ARBA00004202"/>
    </source>
</evidence>
<evidence type="ECO:0000259" key="8">
    <source>
        <dbReference type="PROSITE" id="PS50893"/>
    </source>
</evidence>
<dbReference type="SUPFAM" id="SSF52540">
    <property type="entry name" value="P-loop containing nucleoside triphosphate hydrolases"/>
    <property type="match status" value="1"/>
</dbReference>
<dbReference type="InterPro" id="IPR017871">
    <property type="entry name" value="ABC_transporter-like_CS"/>
</dbReference>
<protein>
    <recommendedName>
        <fullName evidence="8">ABC transporter domain-containing protein</fullName>
    </recommendedName>
</protein>
<evidence type="ECO:0000256" key="6">
    <source>
        <dbReference type="ARBA" id="ARBA00022840"/>
    </source>
</evidence>